<evidence type="ECO:0000256" key="1">
    <source>
        <dbReference type="ARBA" id="ARBA00021292"/>
    </source>
</evidence>
<dbReference type="RefSeq" id="WP_323277164.1">
    <property type="nucleotide sequence ID" value="NZ_JAYGGQ010000001.1"/>
</dbReference>
<reference evidence="6 7" key="1">
    <citation type="submission" date="2023-12" db="EMBL/GenBank/DDBJ databases">
        <title>Sinomonas terricola sp. nov, isolated from litchi orchard soil in Guangdong, PR China.</title>
        <authorList>
            <person name="Jiaxin W."/>
            <person name="Yang Z."/>
            <person name="Honghui Z."/>
        </authorList>
    </citation>
    <scope>NUCLEOTIDE SEQUENCE [LARGE SCALE GENOMIC DNA]</scope>
    <source>
        <strain evidence="6 7">JGH33</strain>
    </source>
</reference>
<keyword evidence="3 6" id="KW-0808">Transferase</keyword>
<dbReference type="Pfam" id="PF13579">
    <property type="entry name" value="Glyco_trans_4_4"/>
    <property type="match status" value="1"/>
</dbReference>
<keyword evidence="2 6" id="KW-0328">Glycosyltransferase</keyword>
<dbReference type="Pfam" id="PF00534">
    <property type="entry name" value="Glycos_transf_1"/>
    <property type="match status" value="1"/>
</dbReference>
<feature type="domain" description="Glycosyltransferase subfamily 4-like N-terminal" evidence="5">
    <location>
        <begin position="17"/>
        <end position="167"/>
    </location>
</feature>
<dbReference type="GO" id="GO:0016757">
    <property type="term" value="F:glycosyltransferase activity"/>
    <property type="evidence" value="ECO:0007669"/>
    <property type="project" value="UniProtKB-KW"/>
</dbReference>
<dbReference type="PANTHER" id="PTHR45947:SF3">
    <property type="entry name" value="SULFOQUINOVOSYL TRANSFERASE SQD2"/>
    <property type="match status" value="1"/>
</dbReference>
<name>A0ABU5T166_9MICC</name>
<dbReference type="EMBL" id="JAYGGQ010000001">
    <property type="protein sequence ID" value="MEA5453400.1"/>
    <property type="molecule type" value="Genomic_DNA"/>
</dbReference>
<protein>
    <recommendedName>
        <fullName evidence="1">D-inositol 3-phosphate glycosyltransferase</fullName>
    </recommendedName>
</protein>
<evidence type="ECO:0000259" key="5">
    <source>
        <dbReference type="Pfam" id="PF13579"/>
    </source>
</evidence>
<dbReference type="InterPro" id="IPR001296">
    <property type="entry name" value="Glyco_trans_1"/>
</dbReference>
<dbReference type="InterPro" id="IPR050194">
    <property type="entry name" value="Glycosyltransferase_grp1"/>
</dbReference>
<keyword evidence="7" id="KW-1185">Reference proteome</keyword>
<evidence type="ECO:0000259" key="4">
    <source>
        <dbReference type="Pfam" id="PF00534"/>
    </source>
</evidence>
<dbReference type="Proteomes" id="UP001304769">
    <property type="component" value="Unassembled WGS sequence"/>
</dbReference>
<evidence type="ECO:0000313" key="6">
    <source>
        <dbReference type="EMBL" id="MEA5453400.1"/>
    </source>
</evidence>
<dbReference type="PANTHER" id="PTHR45947">
    <property type="entry name" value="SULFOQUINOVOSYL TRANSFERASE SQD2"/>
    <property type="match status" value="1"/>
</dbReference>
<dbReference type="Gene3D" id="3.40.50.2000">
    <property type="entry name" value="Glycogen Phosphorylase B"/>
    <property type="match status" value="2"/>
</dbReference>
<accession>A0ABU5T166</accession>
<evidence type="ECO:0000313" key="7">
    <source>
        <dbReference type="Proteomes" id="UP001304769"/>
    </source>
</evidence>
<sequence length="376" mass="39770">MRILHVLTLVTPDGSLGGPLRVAVNQLAALREKGHEVLLAAGARGFDGPLPDEYEGIPVRLFSAFPSVPGTGFAGLAAPAMLPWLARWARDADVVHVHLARDLVTLPAAVVLGALGVPYVVQTHGMIDSSERRLAAVLDVVATRRAVRDAQAVLALTARERSDLLEVVPGLPTPELLHNGVPATRLRARPGRSAVDVLFLARLHERKRPLVFVDAAKLLAREFPTARFSLVGPDEGQGDAVRAALASDDADGRIRWEGPLEPGQTLERMAQSSVYVLPASHEPFGMTVVEAMSVGLPVVVLNDCGLAPTVLAAEGEVCGEGAEELVRSIAALLRDPGRRKRSGAKGLAYVHERAGMAAVAARLESVYFTASGCAPS</sequence>
<gene>
    <name evidence="6" type="ORF">SPF06_01570</name>
</gene>
<evidence type="ECO:0000256" key="3">
    <source>
        <dbReference type="ARBA" id="ARBA00022679"/>
    </source>
</evidence>
<proteinExistence type="predicted"/>
<dbReference type="SUPFAM" id="SSF53756">
    <property type="entry name" value="UDP-Glycosyltransferase/glycogen phosphorylase"/>
    <property type="match status" value="1"/>
</dbReference>
<comment type="caution">
    <text evidence="6">The sequence shown here is derived from an EMBL/GenBank/DDBJ whole genome shotgun (WGS) entry which is preliminary data.</text>
</comment>
<dbReference type="InterPro" id="IPR028098">
    <property type="entry name" value="Glyco_trans_4-like_N"/>
</dbReference>
<feature type="domain" description="Glycosyl transferase family 1" evidence="4">
    <location>
        <begin position="197"/>
        <end position="344"/>
    </location>
</feature>
<evidence type="ECO:0000256" key="2">
    <source>
        <dbReference type="ARBA" id="ARBA00022676"/>
    </source>
</evidence>
<organism evidence="6 7">
    <name type="scientific">Sinomonas terricola</name>
    <dbReference type="NCBI Taxonomy" id="3110330"/>
    <lineage>
        <taxon>Bacteria</taxon>
        <taxon>Bacillati</taxon>
        <taxon>Actinomycetota</taxon>
        <taxon>Actinomycetes</taxon>
        <taxon>Micrococcales</taxon>
        <taxon>Micrococcaceae</taxon>
        <taxon>Sinomonas</taxon>
    </lineage>
</organism>